<name>A0A2I0KW69_PUNGR</name>
<evidence type="ECO:0000313" key="2">
    <source>
        <dbReference type="EMBL" id="PKI72711.1"/>
    </source>
</evidence>
<proteinExistence type="predicted"/>
<protein>
    <submittedName>
        <fullName evidence="2">Uncharacterized protein</fullName>
    </submittedName>
</protein>
<feature type="region of interest" description="Disordered" evidence="1">
    <location>
        <begin position="117"/>
        <end position="157"/>
    </location>
</feature>
<feature type="region of interest" description="Disordered" evidence="1">
    <location>
        <begin position="43"/>
        <end position="77"/>
    </location>
</feature>
<sequence length="157" mass="17481">MRNNSWVLLPSLDICYVLFIDILNHPANIISMYILYEQSERQRGGSGRRPQWKGRRRRLAAPTLNRPGTSDLESPVDLGLGPSINDLDPFTKVVSTNRGCQRPRWRGRGSRLAAPTLNLSKTSDSESSVDLGLGPPIGDPDPSSEVTSVLRGYRRPR</sequence>
<dbReference type="AlphaFoldDB" id="A0A2I0KW69"/>
<keyword evidence="3" id="KW-1185">Reference proteome</keyword>
<feature type="compositionally biased region" description="Basic residues" evidence="1">
    <location>
        <begin position="50"/>
        <end position="59"/>
    </location>
</feature>
<feature type="compositionally biased region" description="Polar residues" evidence="1">
    <location>
        <begin position="117"/>
        <end position="128"/>
    </location>
</feature>
<reference evidence="2 3" key="1">
    <citation type="submission" date="2017-11" db="EMBL/GenBank/DDBJ databases">
        <title>De-novo sequencing of pomegranate (Punica granatum L.) genome.</title>
        <authorList>
            <person name="Akparov Z."/>
            <person name="Amiraslanov A."/>
            <person name="Hajiyeva S."/>
            <person name="Abbasov M."/>
            <person name="Kaur K."/>
            <person name="Hamwieh A."/>
            <person name="Solovyev V."/>
            <person name="Salamov A."/>
            <person name="Braich B."/>
            <person name="Kosarev P."/>
            <person name="Mahmoud A."/>
            <person name="Hajiyev E."/>
            <person name="Babayeva S."/>
            <person name="Izzatullayeva V."/>
            <person name="Mammadov A."/>
            <person name="Mammadov A."/>
            <person name="Sharifova S."/>
            <person name="Ojaghi J."/>
            <person name="Eynullazada K."/>
            <person name="Bayramov B."/>
            <person name="Abdulazimova A."/>
            <person name="Shahmuradov I."/>
        </authorList>
    </citation>
    <scope>NUCLEOTIDE SEQUENCE [LARGE SCALE GENOMIC DNA]</scope>
    <source>
        <strain evidence="3">cv. AG2017</strain>
        <tissue evidence="2">Leaf</tissue>
    </source>
</reference>
<organism evidence="2 3">
    <name type="scientific">Punica granatum</name>
    <name type="common">Pomegranate</name>
    <dbReference type="NCBI Taxonomy" id="22663"/>
    <lineage>
        <taxon>Eukaryota</taxon>
        <taxon>Viridiplantae</taxon>
        <taxon>Streptophyta</taxon>
        <taxon>Embryophyta</taxon>
        <taxon>Tracheophyta</taxon>
        <taxon>Spermatophyta</taxon>
        <taxon>Magnoliopsida</taxon>
        <taxon>eudicotyledons</taxon>
        <taxon>Gunneridae</taxon>
        <taxon>Pentapetalae</taxon>
        <taxon>rosids</taxon>
        <taxon>malvids</taxon>
        <taxon>Myrtales</taxon>
        <taxon>Lythraceae</taxon>
        <taxon>Punica</taxon>
    </lineage>
</organism>
<comment type="caution">
    <text evidence="2">The sequence shown here is derived from an EMBL/GenBank/DDBJ whole genome shotgun (WGS) entry which is preliminary data.</text>
</comment>
<evidence type="ECO:0000313" key="3">
    <source>
        <dbReference type="Proteomes" id="UP000233551"/>
    </source>
</evidence>
<gene>
    <name evidence="2" type="ORF">CRG98_006890</name>
</gene>
<dbReference type="EMBL" id="PGOL01000316">
    <property type="protein sequence ID" value="PKI72711.1"/>
    <property type="molecule type" value="Genomic_DNA"/>
</dbReference>
<accession>A0A2I0KW69</accession>
<dbReference type="Proteomes" id="UP000233551">
    <property type="component" value="Unassembled WGS sequence"/>
</dbReference>
<evidence type="ECO:0000256" key="1">
    <source>
        <dbReference type="SAM" id="MobiDB-lite"/>
    </source>
</evidence>